<dbReference type="AlphaFoldDB" id="A0A075M9D7"/>
<proteinExistence type="predicted"/>
<dbReference type="Pfam" id="PF01381">
    <property type="entry name" value="HTH_3"/>
    <property type="match status" value="1"/>
</dbReference>
<geneLocation type="plasmid" evidence="2">
    <name>pMS32-1</name>
</geneLocation>
<keyword evidence="2" id="KW-0614">Plasmid</keyword>
<organism evidence="2">
    <name type="scientific">Acinetobacter pittii</name>
    <name type="common">Acinetobacter genomosp. 3</name>
    <dbReference type="NCBI Taxonomy" id="48296"/>
    <lineage>
        <taxon>Bacteria</taxon>
        <taxon>Pseudomonadati</taxon>
        <taxon>Pseudomonadota</taxon>
        <taxon>Gammaproteobacteria</taxon>
        <taxon>Moraxellales</taxon>
        <taxon>Moraxellaceae</taxon>
        <taxon>Acinetobacter</taxon>
        <taxon>Acinetobacter calcoaceticus/baumannii complex</taxon>
    </lineage>
</organism>
<reference evidence="2" key="1">
    <citation type="submission" date="2014-03" db="EMBL/GenBank/DDBJ databases">
        <authorList>
            <person name="Huang T.-W."/>
            <person name="Lai J.-F."/>
            <person name="Liao T.-L."/>
            <person name="Lin A.-C."/>
            <person name="Chen Y.-T."/>
            <person name="Tsai S.-F."/>
            <person name="Lauderdale T.-L."/>
        </authorList>
    </citation>
    <scope>NUCLEOTIDE SEQUENCE</scope>
    <source>
        <strain evidence="2">MS32</strain>
        <plasmid evidence="2">pMS32-1</plasmid>
    </source>
</reference>
<dbReference type="SUPFAM" id="SSF47413">
    <property type="entry name" value="lambda repressor-like DNA-binding domains"/>
    <property type="match status" value="1"/>
</dbReference>
<dbReference type="PROSITE" id="PS50943">
    <property type="entry name" value="HTH_CROC1"/>
    <property type="match status" value="1"/>
</dbReference>
<protein>
    <submittedName>
        <fullName evidence="2">Transcriptional regulator, ArsR family</fullName>
    </submittedName>
</protein>
<sequence>MDLYFTKPEEVVTLLGERLRKQRLFLEMSQAEVAARAGVGVNTVSNLEAGRNVSVENLVRIAMVLGRLNELQELFQPQLNSVKDILRYESQSKRQRIKRKG</sequence>
<accession>K9C5L5</accession>
<name>A0A075M9D7_ACIPI</name>
<evidence type="ECO:0000259" key="1">
    <source>
        <dbReference type="PROSITE" id="PS50943"/>
    </source>
</evidence>
<dbReference type="EMBL" id="KJ616405">
    <property type="protein sequence ID" value="AIF77197.1"/>
    <property type="molecule type" value="Genomic_DNA"/>
</dbReference>
<dbReference type="InterPro" id="IPR010982">
    <property type="entry name" value="Lambda_DNA-bd_dom_sf"/>
</dbReference>
<feature type="domain" description="HTH cro/C1-type" evidence="1">
    <location>
        <begin position="19"/>
        <end position="71"/>
    </location>
</feature>
<dbReference type="SMART" id="SM00530">
    <property type="entry name" value="HTH_XRE"/>
    <property type="match status" value="1"/>
</dbReference>
<dbReference type="RefSeq" id="WP_000366815.1">
    <property type="nucleotide sequence ID" value="NC_025173.1"/>
</dbReference>
<dbReference type="CDD" id="cd00093">
    <property type="entry name" value="HTH_XRE"/>
    <property type="match status" value="1"/>
</dbReference>
<dbReference type="GO" id="GO:0003677">
    <property type="term" value="F:DNA binding"/>
    <property type="evidence" value="ECO:0007669"/>
    <property type="project" value="InterPro"/>
</dbReference>
<dbReference type="InterPro" id="IPR001387">
    <property type="entry name" value="Cro/C1-type_HTH"/>
</dbReference>
<accession>A0A075M9D7</accession>
<evidence type="ECO:0000313" key="2">
    <source>
        <dbReference type="EMBL" id="AIF77197.1"/>
    </source>
</evidence>
<dbReference type="Gene3D" id="1.10.260.40">
    <property type="entry name" value="lambda repressor-like DNA-binding domains"/>
    <property type="match status" value="1"/>
</dbReference>